<comment type="caution">
    <text evidence="1">The sequence shown here is derived from an EMBL/GenBank/DDBJ whole genome shotgun (WGS) entry which is preliminary data.</text>
</comment>
<reference evidence="1" key="1">
    <citation type="submission" date="2021-06" db="EMBL/GenBank/DDBJ databases">
        <authorList>
            <person name="Kallberg Y."/>
            <person name="Tangrot J."/>
            <person name="Rosling A."/>
        </authorList>
    </citation>
    <scope>NUCLEOTIDE SEQUENCE</scope>
    <source>
        <strain evidence="1">28 12/20/2015</strain>
    </source>
</reference>
<dbReference type="EMBL" id="CAJVPW010012889">
    <property type="protein sequence ID" value="CAG8639630.1"/>
    <property type="molecule type" value="Genomic_DNA"/>
</dbReference>
<sequence length="50" mass="5614">EDGIIDPSEELKSQFKTIYLLCISCEANGCEWSTRALIVFQSKTKKVCTS</sequence>
<evidence type="ECO:0000313" key="2">
    <source>
        <dbReference type="Proteomes" id="UP000789366"/>
    </source>
</evidence>
<proteinExistence type="predicted"/>
<accession>A0ACA9N8I2</accession>
<organism evidence="1 2">
    <name type="scientific">Cetraspora pellucida</name>
    <dbReference type="NCBI Taxonomy" id="1433469"/>
    <lineage>
        <taxon>Eukaryota</taxon>
        <taxon>Fungi</taxon>
        <taxon>Fungi incertae sedis</taxon>
        <taxon>Mucoromycota</taxon>
        <taxon>Glomeromycotina</taxon>
        <taxon>Glomeromycetes</taxon>
        <taxon>Diversisporales</taxon>
        <taxon>Gigasporaceae</taxon>
        <taxon>Cetraspora</taxon>
    </lineage>
</organism>
<protein>
    <submittedName>
        <fullName evidence="1">15262_t:CDS:1</fullName>
    </submittedName>
</protein>
<dbReference type="Proteomes" id="UP000789366">
    <property type="component" value="Unassembled WGS sequence"/>
</dbReference>
<gene>
    <name evidence="1" type="ORF">SPELUC_LOCUS8516</name>
</gene>
<name>A0ACA9N8I2_9GLOM</name>
<keyword evidence="2" id="KW-1185">Reference proteome</keyword>
<evidence type="ECO:0000313" key="1">
    <source>
        <dbReference type="EMBL" id="CAG8639630.1"/>
    </source>
</evidence>
<feature type="non-terminal residue" evidence="1">
    <location>
        <position position="1"/>
    </location>
</feature>